<comment type="caution">
    <text evidence="3">The sequence shown here is derived from an EMBL/GenBank/DDBJ whole genome shotgun (WGS) entry which is preliminary data.</text>
</comment>
<dbReference type="RefSeq" id="WP_225564350.1">
    <property type="nucleotide sequence ID" value="NZ_JAIXCQ010000002.1"/>
</dbReference>
<protein>
    <submittedName>
        <fullName evidence="3">Uncharacterized protein</fullName>
    </submittedName>
</protein>
<keyword evidence="2" id="KW-0472">Membrane</keyword>
<feature type="transmembrane region" description="Helical" evidence="2">
    <location>
        <begin position="141"/>
        <end position="161"/>
    </location>
</feature>
<dbReference type="Proteomes" id="UP001319870">
    <property type="component" value="Unassembled WGS sequence"/>
</dbReference>
<name>A0ABS7ZFL0_9MICO</name>
<evidence type="ECO:0000256" key="2">
    <source>
        <dbReference type="SAM" id="Phobius"/>
    </source>
</evidence>
<evidence type="ECO:0000313" key="3">
    <source>
        <dbReference type="EMBL" id="MCA5892580.1"/>
    </source>
</evidence>
<sequence>MSDDKPTTPLHRDGSEEVDETQALPAADETQALPAADETQALPAADETQALPAADETRALPVAGPDDPLSVFDRPDPRPSGEPAPSVGAPPFDPGRSTERSSAPASPLDRAPAPASARSDEPARTAPVKPPVSSGPRSSTIVWGFLVVAFGVGLLANAAGARIDIELAAIVLLAAAGVLLVVGSAVSALRRRRQGAPTP</sequence>
<proteinExistence type="predicted"/>
<feature type="transmembrane region" description="Helical" evidence="2">
    <location>
        <begin position="167"/>
        <end position="189"/>
    </location>
</feature>
<reference evidence="3 4" key="1">
    <citation type="submission" date="2021-09" db="EMBL/GenBank/DDBJ databases">
        <title>Isoptericola luteus sp. nov., a novel bacterium isolated from Harbin, the capital city of Heilongjiang province.</title>
        <authorList>
            <person name="Li J."/>
        </authorList>
    </citation>
    <scope>NUCLEOTIDE SEQUENCE [LARGE SCALE GENOMIC DNA]</scope>
    <source>
        <strain evidence="3 4">NEAU-Y5</strain>
    </source>
</reference>
<organism evidence="3 4">
    <name type="scientific">Isoptericola luteus</name>
    <dbReference type="NCBI Taxonomy" id="2879484"/>
    <lineage>
        <taxon>Bacteria</taxon>
        <taxon>Bacillati</taxon>
        <taxon>Actinomycetota</taxon>
        <taxon>Actinomycetes</taxon>
        <taxon>Micrococcales</taxon>
        <taxon>Promicromonosporaceae</taxon>
        <taxon>Isoptericola</taxon>
    </lineage>
</organism>
<keyword evidence="2" id="KW-0812">Transmembrane</keyword>
<feature type="compositionally biased region" description="Basic and acidic residues" evidence="1">
    <location>
        <begin position="1"/>
        <end position="15"/>
    </location>
</feature>
<gene>
    <name evidence="3" type="ORF">LEP48_04325</name>
</gene>
<accession>A0ABS7ZFL0</accession>
<keyword evidence="4" id="KW-1185">Reference proteome</keyword>
<feature type="region of interest" description="Disordered" evidence="1">
    <location>
        <begin position="1"/>
        <end position="137"/>
    </location>
</feature>
<dbReference type="EMBL" id="JAIXCQ010000002">
    <property type="protein sequence ID" value="MCA5892580.1"/>
    <property type="molecule type" value="Genomic_DNA"/>
</dbReference>
<evidence type="ECO:0000313" key="4">
    <source>
        <dbReference type="Proteomes" id="UP001319870"/>
    </source>
</evidence>
<keyword evidence="2" id="KW-1133">Transmembrane helix</keyword>
<evidence type="ECO:0000256" key="1">
    <source>
        <dbReference type="SAM" id="MobiDB-lite"/>
    </source>
</evidence>